<dbReference type="GO" id="GO:0046677">
    <property type="term" value="P:response to antibiotic"/>
    <property type="evidence" value="ECO:0007669"/>
    <property type="project" value="UniProtKB-KW"/>
</dbReference>
<accession>A0A511WPR2</accession>
<dbReference type="RefSeq" id="WP_146812982.1">
    <property type="nucleotide sequence ID" value="NZ_BJYD01000004.1"/>
</dbReference>
<gene>
    <name evidence="3" type="ORF">HFA01_04850</name>
</gene>
<keyword evidence="1" id="KW-0046">Antibiotic resistance</keyword>
<dbReference type="SUPFAM" id="SSF55729">
    <property type="entry name" value="Acyl-CoA N-acyltransferases (Nat)"/>
    <property type="match status" value="1"/>
</dbReference>
<name>A0A511WPR2_9BACI</name>
<dbReference type="PROSITE" id="PS51186">
    <property type="entry name" value="GNAT"/>
    <property type="match status" value="1"/>
</dbReference>
<evidence type="ECO:0000256" key="1">
    <source>
        <dbReference type="ARBA" id="ARBA00023251"/>
    </source>
</evidence>
<keyword evidence="3" id="KW-0808">Transferase</keyword>
<dbReference type="Pfam" id="PF13523">
    <property type="entry name" value="Acetyltransf_8"/>
    <property type="match status" value="1"/>
</dbReference>
<dbReference type="PANTHER" id="PTHR31438:SF1">
    <property type="entry name" value="LYSINE N-ACYLTRANSFERASE C17G9.06C-RELATED"/>
    <property type="match status" value="1"/>
</dbReference>
<dbReference type="InterPro" id="IPR016181">
    <property type="entry name" value="Acyl_CoA_acyltransferase"/>
</dbReference>
<evidence type="ECO:0000313" key="3">
    <source>
        <dbReference type="EMBL" id="GEN52223.1"/>
    </source>
</evidence>
<proteinExistence type="predicted"/>
<dbReference type="AlphaFoldDB" id="A0A511WPR2"/>
<protein>
    <submittedName>
        <fullName evidence="3">GNAT family N-acetyltransferase</fullName>
    </submittedName>
</protein>
<evidence type="ECO:0000313" key="4">
    <source>
        <dbReference type="Proteomes" id="UP000321886"/>
    </source>
</evidence>
<dbReference type="Proteomes" id="UP000321886">
    <property type="component" value="Unassembled WGS sequence"/>
</dbReference>
<dbReference type="InterPro" id="IPR000182">
    <property type="entry name" value="GNAT_dom"/>
</dbReference>
<dbReference type="GO" id="GO:0016410">
    <property type="term" value="F:N-acyltransferase activity"/>
    <property type="evidence" value="ECO:0007669"/>
    <property type="project" value="TreeGrafter"/>
</dbReference>
<comment type="caution">
    <text evidence="3">The sequence shown here is derived from an EMBL/GenBank/DDBJ whole genome shotgun (WGS) entry which is preliminary data.</text>
</comment>
<dbReference type="OrthoDB" id="9795206at2"/>
<dbReference type="Gene3D" id="3.40.630.30">
    <property type="match status" value="1"/>
</dbReference>
<feature type="domain" description="N-acetyltransferase" evidence="2">
    <location>
        <begin position="8"/>
        <end position="177"/>
    </location>
</feature>
<dbReference type="PANTHER" id="PTHR31438">
    <property type="entry name" value="LYSINE N-ACYLTRANSFERASE C17G9.06C-RELATED"/>
    <property type="match status" value="1"/>
</dbReference>
<dbReference type="EMBL" id="BJYD01000004">
    <property type="protein sequence ID" value="GEN52223.1"/>
    <property type="molecule type" value="Genomic_DNA"/>
</dbReference>
<keyword evidence="4" id="KW-1185">Reference proteome</keyword>
<evidence type="ECO:0000259" key="2">
    <source>
        <dbReference type="PROSITE" id="PS51186"/>
    </source>
</evidence>
<reference evidence="3 4" key="1">
    <citation type="submission" date="2019-07" db="EMBL/GenBank/DDBJ databases">
        <title>Whole genome shotgun sequence of Halobacillus faecis NBRC 103569.</title>
        <authorList>
            <person name="Hosoyama A."/>
            <person name="Uohara A."/>
            <person name="Ohji S."/>
            <person name="Ichikawa N."/>
        </authorList>
    </citation>
    <scope>NUCLEOTIDE SEQUENCE [LARGE SCALE GENOMIC DNA]</scope>
    <source>
        <strain evidence="3 4">NBRC 103569</strain>
    </source>
</reference>
<sequence length="179" mass="21180">MLFENADLIVRKLVKEDCSILSKWLSDPRVLEYYEGRDQPFHLSRVEREFISFGDEKTQWLVLYQGVKIGYIQCYELDKEMKDQYGYTDQIIYGMDQFIGEVMYWNKGIGSLLVTSMVGYLLENKCADRVVMDPQVRNERALACYEKCGFRKVKRLPGHELHEGKFEDCWLMEIQKEST</sequence>
<organism evidence="3 4">
    <name type="scientific">Halobacillus faecis</name>
    <dbReference type="NCBI Taxonomy" id="360184"/>
    <lineage>
        <taxon>Bacteria</taxon>
        <taxon>Bacillati</taxon>
        <taxon>Bacillota</taxon>
        <taxon>Bacilli</taxon>
        <taxon>Bacillales</taxon>
        <taxon>Bacillaceae</taxon>
        <taxon>Halobacillus</taxon>
    </lineage>
</organism>